<name>A0AAN7G6J8_QUERU</name>
<feature type="domain" description="RPW8" evidence="3">
    <location>
        <begin position="1"/>
        <end position="153"/>
    </location>
</feature>
<sequence>MSLVAGGVVRAAFGEGFSILHETVKNVIGQAIMFKSVFEDLSATLESLESLVKEIRRLNLALDLPEKEIERLAKLMMEGAKMVDKCSKIQPCNIFSKAYYALKIKELNEAIEKFCKVDLQAQIGRTTLQTLVGVKDIRERMNNQNSDVRMRFGLRTPSVSRPPDYTVGLDLPLKELKMELKKKEEQVLLLTALGGCGKTTLVKMLCWDDEIKGIYGDNIFFVNVSKHPNLKVIAKNLCSPAHEIQNDDDAIYQLEQHLNQIASNDSNPILMILDDVWPESESTIDQFKFNIPDYKIVVTSRTAFPKFKSTYNLKPLDHEDAMSLFCRSASFKDMISCFSKEKIEKIVRGCGGLPIALKVIGGSLYGKDVAVWQSTLMRWSDDGHSIFKSDKDVLATLEKSLEFSDERSILKEYFMDLGSFPEDQRIPATALIDMWTEIHEPNQNDRPSYPFEQPGANNRKGRLIVDISGNNLPEWWTEQEQQHINLNWWRNNLPKWWMKQKQQRINARLLSISTDESFSSSWCNIHAPKAEALVLNFQTRNYTLPEFLEKMVELKVIIITNYGFFPAELSNFQLLKSLPNLKRIRLEKVSIPSLCNAPIPLRSVKKISLFMCNIGQAFGNSTIQVSDSLPSLMEINIDYCNDLVELPTWLCEVLSLEKLSITNCHKLSALPEGIGNLVNLEVLRFRSCTELSELPKSIRSLHKLRILDISDCLSIIELPKHIGELHNLEELHMKKCLKLHKQLPPSTVDLKQLKLVVCDEERTKLWEPIKESFSGLKVMVPQEDINLNWLKK</sequence>
<protein>
    <recommendedName>
        <fullName evidence="3">RPW8 domain-containing protein</fullName>
    </recommendedName>
</protein>
<keyword evidence="5" id="KW-1185">Reference proteome</keyword>
<keyword evidence="2" id="KW-0611">Plant defense</keyword>
<evidence type="ECO:0000313" key="4">
    <source>
        <dbReference type="EMBL" id="KAK4606315.1"/>
    </source>
</evidence>
<gene>
    <name evidence="4" type="ORF">RGQ29_000524</name>
</gene>
<dbReference type="AlphaFoldDB" id="A0AAN7G6J8"/>
<dbReference type="PROSITE" id="PS51153">
    <property type="entry name" value="RPW8"/>
    <property type="match status" value="1"/>
</dbReference>
<dbReference type="InterPro" id="IPR008808">
    <property type="entry name" value="Powdery_mildew-R_dom"/>
</dbReference>
<dbReference type="GO" id="GO:0006952">
    <property type="term" value="P:defense response"/>
    <property type="evidence" value="ECO:0007669"/>
    <property type="project" value="UniProtKB-KW"/>
</dbReference>
<dbReference type="InterPro" id="IPR032675">
    <property type="entry name" value="LRR_dom_sf"/>
</dbReference>
<dbReference type="PANTHER" id="PTHR36766">
    <property type="entry name" value="PLANT BROAD-SPECTRUM MILDEW RESISTANCE PROTEIN RPW8"/>
    <property type="match status" value="1"/>
</dbReference>
<evidence type="ECO:0000256" key="2">
    <source>
        <dbReference type="ARBA" id="ARBA00022821"/>
    </source>
</evidence>
<dbReference type="Gene3D" id="3.40.50.300">
    <property type="entry name" value="P-loop containing nucleotide triphosphate hydrolases"/>
    <property type="match status" value="1"/>
</dbReference>
<reference evidence="4 5" key="1">
    <citation type="journal article" date="2023" name="G3 (Bethesda)">
        <title>A haplotype-resolved chromosome-scale genome for Quercus rubra L. provides insights into the genetics of adaptive traits for red oak species.</title>
        <authorList>
            <person name="Kapoor B."/>
            <person name="Jenkins J."/>
            <person name="Schmutz J."/>
            <person name="Zhebentyayeva T."/>
            <person name="Kuelheim C."/>
            <person name="Coggeshall M."/>
            <person name="Heim C."/>
            <person name="Lasky J.R."/>
            <person name="Leites L."/>
            <person name="Islam-Faridi N."/>
            <person name="Romero-Severson J."/>
            <person name="DeLeo V.L."/>
            <person name="Lucas S.M."/>
            <person name="Lazic D."/>
            <person name="Gailing O."/>
            <person name="Carlson J."/>
            <person name="Staton M."/>
        </authorList>
    </citation>
    <scope>NUCLEOTIDE SEQUENCE [LARGE SCALE GENOMIC DNA]</scope>
    <source>
        <strain evidence="4">Pseudo-F2</strain>
    </source>
</reference>
<accession>A0AAN7G6J8</accession>
<dbReference type="SUPFAM" id="SSF52540">
    <property type="entry name" value="P-loop containing nucleoside triphosphate hydrolases"/>
    <property type="match status" value="1"/>
</dbReference>
<dbReference type="Proteomes" id="UP001324115">
    <property type="component" value="Unassembled WGS sequence"/>
</dbReference>
<dbReference type="Pfam" id="PF00931">
    <property type="entry name" value="NB-ARC"/>
    <property type="match status" value="1"/>
</dbReference>
<proteinExistence type="inferred from homology"/>
<dbReference type="SUPFAM" id="SSF52047">
    <property type="entry name" value="RNI-like"/>
    <property type="match status" value="1"/>
</dbReference>
<dbReference type="InterPro" id="IPR027417">
    <property type="entry name" value="P-loop_NTPase"/>
</dbReference>
<dbReference type="PRINTS" id="PR00364">
    <property type="entry name" value="DISEASERSIST"/>
</dbReference>
<dbReference type="PANTHER" id="PTHR36766:SF3">
    <property type="entry name" value="RPW8 DOMAIN-CONTAINING PROTEIN"/>
    <property type="match status" value="1"/>
</dbReference>
<dbReference type="Gene3D" id="3.80.10.10">
    <property type="entry name" value="Ribonuclease Inhibitor"/>
    <property type="match status" value="1"/>
</dbReference>
<comment type="caution">
    <text evidence="4">The sequence shown here is derived from an EMBL/GenBank/DDBJ whole genome shotgun (WGS) entry which is preliminary data.</text>
</comment>
<comment type="similarity">
    <text evidence="1">Belongs to the disease resistance NB-LRR family.</text>
</comment>
<dbReference type="Gene3D" id="1.10.8.430">
    <property type="entry name" value="Helical domain of apoptotic protease-activating factors"/>
    <property type="match status" value="1"/>
</dbReference>
<evidence type="ECO:0000313" key="5">
    <source>
        <dbReference type="Proteomes" id="UP001324115"/>
    </source>
</evidence>
<dbReference type="EMBL" id="JAXUIC010000001">
    <property type="protein sequence ID" value="KAK4606315.1"/>
    <property type="molecule type" value="Genomic_DNA"/>
</dbReference>
<dbReference type="GO" id="GO:0043531">
    <property type="term" value="F:ADP binding"/>
    <property type="evidence" value="ECO:0007669"/>
    <property type="project" value="InterPro"/>
</dbReference>
<dbReference type="Pfam" id="PF05659">
    <property type="entry name" value="RPW8"/>
    <property type="match status" value="1"/>
</dbReference>
<evidence type="ECO:0000256" key="1">
    <source>
        <dbReference type="ARBA" id="ARBA00008894"/>
    </source>
</evidence>
<dbReference type="InterPro" id="IPR042197">
    <property type="entry name" value="Apaf_helical"/>
</dbReference>
<organism evidence="4 5">
    <name type="scientific">Quercus rubra</name>
    <name type="common">Northern red oak</name>
    <name type="synonym">Quercus borealis</name>
    <dbReference type="NCBI Taxonomy" id="3512"/>
    <lineage>
        <taxon>Eukaryota</taxon>
        <taxon>Viridiplantae</taxon>
        <taxon>Streptophyta</taxon>
        <taxon>Embryophyta</taxon>
        <taxon>Tracheophyta</taxon>
        <taxon>Spermatophyta</taxon>
        <taxon>Magnoliopsida</taxon>
        <taxon>eudicotyledons</taxon>
        <taxon>Gunneridae</taxon>
        <taxon>Pentapetalae</taxon>
        <taxon>rosids</taxon>
        <taxon>fabids</taxon>
        <taxon>Fagales</taxon>
        <taxon>Fagaceae</taxon>
        <taxon>Quercus</taxon>
    </lineage>
</organism>
<dbReference type="InterPro" id="IPR002182">
    <property type="entry name" value="NB-ARC"/>
</dbReference>
<evidence type="ECO:0000259" key="3">
    <source>
        <dbReference type="PROSITE" id="PS51153"/>
    </source>
</evidence>